<reference evidence="1 2" key="1">
    <citation type="submission" date="2019-01" db="EMBL/GenBank/DDBJ databases">
        <authorList>
            <consortium name="Pathogen Informatics"/>
        </authorList>
    </citation>
    <scope>NUCLEOTIDE SEQUENCE [LARGE SCALE GENOMIC DNA]</scope>
    <source>
        <strain evidence="1 2">NCTC10112</strain>
    </source>
</reference>
<evidence type="ECO:0000313" key="2">
    <source>
        <dbReference type="Proteomes" id="UP000290482"/>
    </source>
</evidence>
<dbReference type="AlphaFoldDB" id="A0A448ZXG0"/>
<dbReference type="RefSeq" id="WP_022935814.1">
    <property type="nucleotide sequence ID" value="NZ_LR214940.1"/>
</dbReference>
<proteinExistence type="predicted"/>
<dbReference type="KEGG" id="mob:NCTC10112_00437"/>
<protein>
    <recommendedName>
        <fullName evidence="3">Asp23/Gls24 family envelope stress response protein</fullName>
    </recommendedName>
</protein>
<organism evidence="1 2">
    <name type="scientific">Metamycoplasma orale</name>
    <name type="common">Mycoplasma orale</name>
    <dbReference type="NCBI Taxonomy" id="2121"/>
    <lineage>
        <taxon>Bacteria</taxon>
        <taxon>Bacillati</taxon>
        <taxon>Mycoplasmatota</taxon>
        <taxon>Mycoplasmoidales</taxon>
        <taxon>Metamycoplasmataceae</taxon>
        <taxon>Metamycoplasma</taxon>
    </lineage>
</organism>
<accession>A0A448ZXG0</accession>
<dbReference type="EMBL" id="LR214940">
    <property type="protein sequence ID" value="VEU55834.1"/>
    <property type="molecule type" value="Genomic_DNA"/>
</dbReference>
<gene>
    <name evidence="1" type="ORF">NCTC10112_00437</name>
</gene>
<keyword evidence="2" id="KW-1185">Reference proteome</keyword>
<evidence type="ECO:0000313" key="1">
    <source>
        <dbReference type="EMBL" id="VEU55834.1"/>
    </source>
</evidence>
<evidence type="ECO:0008006" key="3">
    <source>
        <dbReference type="Google" id="ProtNLM"/>
    </source>
</evidence>
<dbReference type="Proteomes" id="UP000290482">
    <property type="component" value="Chromosome"/>
</dbReference>
<name>A0A448ZXG0_METOS</name>
<sequence length="97" mass="11189">MNLVDIKKIVFDVIENVVGITKIVPIHKSKNNLNEEVFQIKFFKNDSSLVDLEIGIIVLSNINVKNVVEELHQILTYVLKKNNIFLHKLDIYIKGTE</sequence>